<feature type="non-terminal residue" evidence="1">
    <location>
        <position position="1"/>
    </location>
</feature>
<dbReference type="EMBL" id="BGPR01193150">
    <property type="protein sequence ID" value="GBM97040.1"/>
    <property type="molecule type" value="Genomic_DNA"/>
</dbReference>
<dbReference type="AlphaFoldDB" id="A0A4Y2K3R9"/>
<keyword evidence="2" id="KW-1185">Reference proteome</keyword>
<protein>
    <submittedName>
        <fullName evidence="1">Uncharacterized protein</fullName>
    </submittedName>
</protein>
<reference evidence="1 2" key="1">
    <citation type="journal article" date="2019" name="Sci. Rep.">
        <title>Orb-weaving spider Araneus ventricosus genome elucidates the spidroin gene catalogue.</title>
        <authorList>
            <person name="Kono N."/>
            <person name="Nakamura H."/>
            <person name="Ohtoshi R."/>
            <person name="Moran D.A.P."/>
            <person name="Shinohara A."/>
            <person name="Yoshida Y."/>
            <person name="Fujiwara M."/>
            <person name="Mori M."/>
            <person name="Tomita M."/>
            <person name="Arakawa K."/>
        </authorList>
    </citation>
    <scope>NUCLEOTIDE SEQUENCE [LARGE SCALE GENOMIC DNA]</scope>
</reference>
<evidence type="ECO:0000313" key="1">
    <source>
        <dbReference type="EMBL" id="GBM97040.1"/>
    </source>
</evidence>
<gene>
    <name evidence="1" type="ORF">AVEN_166356_1</name>
</gene>
<proteinExistence type="predicted"/>
<sequence>PLWPSNKVSALRPECSRFETRFHRRSTVYASPLNMKSYVVAKCLPAGVVLKLGEGGASSGVVPVI</sequence>
<dbReference type="Proteomes" id="UP000499080">
    <property type="component" value="Unassembled WGS sequence"/>
</dbReference>
<organism evidence="1 2">
    <name type="scientific">Araneus ventricosus</name>
    <name type="common">Orbweaver spider</name>
    <name type="synonym">Epeira ventricosa</name>
    <dbReference type="NCBI Taxonomy" id="182803"/>
    <lineage>
        <taxon>Eukaryota</taxon>
        <taxon>Metazoa</taxon>
        <taxon>Ecdysozoa</taxon>
        <taxon>Arthropoda</taxon>
        <taxon>Chelicerata</taxon>
        <taxon>Arachnida</taxon>
        <taxon>Araneae</taxon>
        <taxon>Araneomorphae</taxon>
        <taxon>Entelegynae</taxon>
        <taxon>Araneoidea</taxon>
        <taxon>Araneidae</taxon>
        <taxon>Araneus</taxon>
    </lineage>
</organism>
<comment type="caution">
    <text evidence="1">The sequence shown here is derived from an EMBL/GenBank/DDBJ whole genome shotgun (WGS) entry which is preliminary data.</text>
</comment>
<accession>A0A4Y2K3R9</accession>
<evidence type="ECO:0000313" key="2">
    <source>
        <dbReference type="Proteomes" id="UP000499080"/>
    </source>
</evidence>
<name>A0A4Y2K3R9_ARAVE</name>